<dbReference type="VEuPathDB" id="PlasmoDB:PBANKA_1101900"/>
<evidence type="ECO:0000256" key="1">
    <source>
        <dbReference type="SAM" id="MobiDB-lite"/>
    </source>
</evidence>
<organism evidence="2 7">
    <name type="scientific">Plasmodium berghei</name>
    <dbReference type="NCBI Taxonomy" id="5821"/>
    <lineage>
        <taxon>Eukaryota</taxon>
        <taxon>Sar</taxon>
        <taxon>Alveolata</taxon>
        <taxon>Apicomplexa</taxon>
        <taxon>Aconoidasida</taxon>
        <taxon>Haemosporida</taxon>
        <taxon>Plasmodiidae</taxon>
        <taxon>Plasmodium</taxon>
        <taxon>Plasmodium (Vinckeia)</taxon>
    </lineage>
</organism>
<dbReference type="GO" id="GO:0005634">
    <property type="term" value="C:nucleus"/>
    <property type="evidence" value="ECO:0007669"/>
    <property type="project" value="TreeGrafter"/>
</dbReference>
<evidence type="ECO:0000313" key="5">
    <source>
        <dbReference type="EMBL" id="SCO60850.1"/>
    </source>
</evidence>
<evidence type="ECO:0000313" key="11">
    <source>
        <dbReference type="Proteomes" id="UP000516480"/>
    </source>
</evidence>
<gene>
    <name evidence="2" type="ORF">PBK173_000267600</name>
    <name evidence="4" type="ORF">PBNK65E_000259700</name>
    <name evidence="3" type="ORF">PBNK65NY_000259000</name>
    <name evidence="6" type="ORF">PBSP11A_000259000</name>
    <name evidence="5" type="ORF">PBSP11RLL_000259000</name>
</gene>
<evidence type="ECO:0000313" key="2">
    <source>
        <dbReference type="EMBL" id="CXI59184.1"/>
    </source>
</evidence>
<evidence type="ECO:0000313" key="6">
    <source>
        <dbReference type="EMBL" id="SCO62840.1"/>
    </source>
</evidence>
<reference evidence="2 7" key="1">
    <citation type="submission" date="2016-02" db="EMBL/GenBank/DDBJ databases">
        <authorList>
            <consortium name="Pathogen Informatics"/>
        </authorList>
    </citation>
    <scope>NUCLEOTIDE SEQUENCE [LARGE SCALE GENOMIC DNA]</scope>
    <source>
        <strain evidence="2 7">K173</strain>
        <strain evidence="3 11">NK65 ny</strain>
        <strain evidence="4 10">NK65e</strain>
        <strain evidence="6 8">SP11 Antwerpcl1</strain>
        <strain evidence="5 9">SP11 RLL</strain>
    </source>
</reference>
<dbReference type="EMBL" id="LT160031">
    <property type="protein sequence ID" value="CXI59184.1"/>
    <property type="molecule type" value="Genomic_DNA"/>
</dbReference>
<evidence type="ECO:0000313" key="7">
    <source>
        <dbReference type="Proteomes" id="UP000069549"/>
    </source>
</evidence>
<accession>A0A0Y9XJ21</accession>
<dbReference type="PANTHER" id="PTHR13464">
    <property type="entry name" value="TRANSCRIPTIONAL REGULATOR PROTEIN HCNGP"/>
    <property type="match status" value="1"/>
</dbReference>
<protein>
    <submittedName>
        <fullName evidence="2">HCNGP-like protein, putative</fullName>
    </submittedName>
</protein>
<sequence length="265" mass="31306">MNLVDYELSNDEDSDGGKSNSSKKEKDLKEIENLCNKTIENEKTTLKIKEVDNKKPSKYNDTENESPDKSKNMEMHLFNNDNNIDENNNNLSVEMCAYRENEGNIGYSYNIIEDDEKLKNINQNIWNNNEECFKDQNRVYKENDCDTNILEKNNIMNINVDGNNFDEIFYLPENKYSEILNKKIDELSKLYEINLTINKNIINSNEYKNPCILEKIMEMFDIDVYSSNYPPHIYNPHDFLSVDLFNEKENITDRNKAKSKWSEMM</sequence>
<dbReference type="Proteomes" id="UP000069549">
    <property type="component" value="Chromosome 11"/>
</dbReference>
<evidence type="ECO:0000313" key="10">
    <source>
        <dbReference type="Proteomes" id="UP000220214"/>
    </source>
</evidence>
<evidence type="ECO:0000313" key="9">
    <source>
        <dbReference type="Proteomes" id="UP000219974"/>
    </source>
</evidence>
<dbReference type="GO" id="GO:0006355">
    <property type="term" value="P:regulation of DNA-templated transcription"/>
    <property type="evidence" value="ECO:0007669"/>
    <property type="project" value="InterPro"/>
</dbReference>
<evidence type="ECO:0000313" key="4">
    <source>
        <dbReference type="EMBL" id="SCN26587.1"/>
    </source>
</evidence>
<dbReference type="InterPro" id="IPR012479">
    <property type="entry name" value="SAP30BP"/>
</dbReference>
<proteinExistence type="predicted"/>
<feature type="region of interest" description="Disordered" evidence="1">
    <location>
        <begin position="1"/>
        <end position="29"/>
    </location>
</feature>
<evidence type="ECO:0000313" key="8">
    <source>
        <dbReference type="Proteomes" id="UP000219860"/>
    </source>
</evidence>
<dbReference type="PANTHER" id="PTHR13464:SF0">
    <property type="entry name" value="SAP30-BINDING PROTEIN"/>
    <property type="match status" value="1"/>
</dbReference>
<evidence type="ECO:0000313" key="3">
    <source>
        <dbReference type="EMBL" id="SCM23431.1"/>
    </source>
</evidence>
<dbReference type="EMBL" id="LT608259">
    <property type="protein sequence ID" value="SCO62840.1"/>
    <property type="molecule type" value="Genomic_DNA"/>
</dbReference>
<dbReference type="Proteomes" id="UP000219974">
    <property type="component" value="Chromosome 11"/>
</dbReference>
<dbReference type="EMBL" id="LT608275">
    <property type="protein sequence ID" value="SCO60850.1"/>
    <property type="molecule type" value="Genomic_DNA"/>
</dbReference>
<feature type="region of interest" description="Disordered" evidence="1">
    <location>
        <begin position="49"/>
        <end position="73"/>
    </location>
</feature>
<dbReference type="EMBL" id="LT614637">
    <property type="protein sequence ID" value="SCN26587.1"/>
    <property type="molecule type" value="Genomic_DNA"/>
</dbReference>
<dbReference type="EMBL" id="LT608147">
    <property type="protein sequence ID" value="SCM23431.1"/>
    <property type="molecule type" value="Genomic_DNA"/>
</dbReference>
<dbReference type="Proteomes" id="UP000219860">
    <property type="component" value="Chromosome 11"/>
</dbReference>
<dbReference type="AlphaFoldDB" id="A0A0Y9XJ21"/>
<name>A0A0Y9XJ21_PLABE</name>
<dbReference type="Proteomes" id="UP000220214">
    <property type="component" value="Chromosome 11"/>
</dbReference>
<dbReference type="OrthoDB" id="1714508at2759"/>
<dbReference type="Pfam" id="PF07818">
    <property type="entry name" value="HCNGP"/>
    <property type="match status" value="1"/>
</dbReference>
<dbReference type="OMA" id="MEMFDID"/>
<dbReference type="Proteomes" id="UP000516480">
    <property type="component" value="Chromosome 11"/>
</dbReference>